<dbReference type="PRINTS" id="PR00069">
    <property type="entry name" value="ALDKETRDTASE"/>
</dbReference>
<name>A0A6P3X7D9_DINQU</name>
<dbReference type="Pfam" id="PF00248">
    <property type="entry name" value="Aldo_ket_red"/>
    <property type="match status" value="1"/>
</dbReference>
<dbReference type="Proteomes" id="UP000515204">
    <property type="component" value="Unplaced"/>
</dbReference>
<dbReference type="KEGG" id="dqu:106743955"/>
<keyword evidence="2" id="KW-1185">Reference proteome</keyword>
<feature type="domain" description="NADP-dependent oxidoreductase" evidence="1">
    <location>
        <begin position="18"/>
        <end position="170"/>
    </location>
</feature>
<sequence length="187" mass="21182">EGNTLWPQDTNGKLIGSNADYLETWRGMEECVRQGLTRSIGISNFNSEQITRLLASAKIMPVNNQIEVNINVNQGRFIDFCKKYNITVTGYSPLGKPGNRSSIENHLDNPAVLQIAQKYEKTPAQVALRYVFQHGVALIPKSINKNRIKKNMEIFDFELTLDEMNVIRKLGTGERVADLYIGCRLQH</sequence>
<dbReference type="InterPro" id="IPR018170">
    <property type="entry name" value="Aldo/ket_reductase_CS"/>
</dbReference>
<reference evidence="3" key="1">
    <citation type="submission" date="2025-08" db="UniProtKB">
        <authorList>
            <consortium name="RefSeq"/>
        </authorList>
    </citation>
    <scope>IDENTIFICATION</scope>
</reference>
<dbReference type="AlphaFoldDB" id="A0A6P3X7D9"/>
<dbReference type="PROSITE" id="PS00062">
    <property type="entry name" value="ALDOKETO_REDUCTASE_2"/>
    <property type="match status" value="1"/>
</dbReference>
<dbReference type="InterPro" id="IPR036812">
    <property type="entry name" value="NAD(P)_OxRdtase_dom_sf"/>
</dbReference>
<dbReference type="InterPro" id="IPR020471">
    <property type="entry name" value="AKR"/>
</dbReference>
<evidence type="ECO:0000259" key="1">
    <source>
        <dbReference type="Pfam" id="PF00248"/>
    </source>
</evidence>
<organism evidence="2 3">
    <name type="scientific">Dinoponera quadriceps</name>
    <name type="common">South American ant</name>
    <dbReference type="NCBI Taxonomy" id="609295"/>
    <lineage>
        <taxon>Eukaryota</taxon>
        <taxon>Metazoa</taxon>
        <taxon>Ecdysozoa</taxon>
        <taxon>Arthropoda</taxon>
        <taxon>Hexapoda</taxon>
        <taxon>Insecta</taxon>
        <taxon>Pterygota</taxon>
        <taxon>Neoptera</taxon>
        <taxon>Endopterygota</taxon>
        <taxon>Hymenoptera</taxon>
        <taxon>Apocrita</taxon>
        <taxon>Aculeata</taxon>
        <taxon>Formicoidea</taxon>
        <taxon>Formicidae</taxon>
        <taxon>Ponerinae</taxon>
        <taxon>Ponerini</taxon>
        <taxon>Dinoponera</taxon>
    </lineage>
</organism>
<dbReference type="GO" id="GO:0016491">
    <property type="term" value="F:oxidoreductase activity"/>
    <property type="evidence" value="ECO:0007669"/>
    <property type="project" value="InterPro"/>
</dbReference>
<evidence type="ECO:0000313" key="3">
    <source>
        <dbReference type="RefSeq" id="XP_014473799.1"/>
    </source>
</evidence>
<dbReference type="InterPro" id="IPR023210">
    <property type="entry name" value="NADP_OxRdtase_dom"/>
</dbReference>
<dbReference type="OrthoDB" id="416253at2759"/>
<dbReference type="PANTHER" id="PTHR11732">
    <property type="entry name" value="ALDO/KETO REDUCTASE"/>
    <property type="match status" value="1"/>
</dbReference>
<dbReference type="GeneID" id="106743955"/>
<dbReference type="Gene3D" id="3.20.20.100">
    <property type="entry name" value="NADP-dependent oxidoreductase domain"/>
    <property type="match status" value="1"/>
</dbReference>
<protein>
    <submittedName>
        <fullName evidence="3">Dihydrodiol dehydrogenase 3-like</fullName>
    </submittedName>
</protein>
<gene>
    <name evidence="3" type="primary">LOC106743955</name>
</gene>
<dbReference type="SUPFAM" id="SSF51430">
    <property type="entry name" value="NAD(P)-linked oxidoreductase"/>
    <property type="match status" value="1"/>
</dbReference>
<dbReference type="RefSeq" id="XP_014473799.1">
    <property type="nucleotide sequence ID" value="XM_014618313.1"/>
</dbReference>
<feature type="non-terminal residue" evidence="3">
    <location>
        <position position="1"/>
    </location>
</feature>
<proteinExistence type="predicted"/>
<evidence type="ECO:0000313" key="2">
    <source>
        <dbReference type="Proteomes" id="UP000515204"/>
    </source>
</evidence>
<dbReference type="PROSITE" id="PS00063">
    <property type="entry name" value="ALDOKETO_REDUCTASE_3"/>
    <property type="match status" value="1"/>
</dbReference>
<accession>A0A6P3X7D9</accession>